<evidence type="ECO:0000256" key="6">
    <source>
        <dbReference type="PIRSR" id="PIRSR600246-2"/>
    </source>
</evidence>
<evidence type="ECO:0000256" key="2">
    <source>
        <dbReference type="ARBA" id="ARBA00022801"/>
    </source>
</evidence>
<evidence type="ECO:0000256" key="5">
    <source>
        <dbReference type="PIRSR" id="PIRSR600246-1"/>
    </source>
</evidence>
<keyword evidence="1" id="KW-0645">Protease</keyword>
<keyword evidence="2" id="KW-0378">Hydrolase</keyword>
<dbReference type="Pfam" id="PF01112">
    <property type="entry name" value="Asparaginase_2"/>
    <property type="match status" value="1"/>
</dbReference>
<dbReference type="AlphaFoldDB" id="A0A6B2QYU8"/>
<dbReference type="EMBL" id="JAAGRN010000004">
    <property type="protein sequence ID" value="NDY83201.1"/>
    <property type="molecule type" value="Genomic_DNA"/>
</dbReference>
<dbReference type="Gene3D" id="3.60.20.30">
    <property type="entry name" value="(Glycosyl)asparaginase"/>
    <property type="match status" value="1"/>
</dbReference>
<dbReference type="SUPFAM" id="SSF56235">
    <property type="entry name" value="N-terminal nucleophile aminohydrolases (Ntn hydrolases)"/>
    <property type="match status" value="1"/>
</dbReference>
<dbReference type="GO" id="GO:0008233">
    <property type="term" value="F:peptidase activity"/>
    <property type="evidence" value="ECO:0007669"/>
    <property type="project" value="UniProtKB-KW"/>
</dbReference>
<dbReference type="PANTHER" id="PTHR10188">
    <property type="entry name" value="L-ASPARAGINASE"/>
    <property type="match status" value="1"/>
</dbReference>
<feature type="active site" description="Nucleophile" evidence="5">
    <location>
        <position position="192"/>
    </location>
</feature>
<feature type="binding site" evidence="6">
    <location>
        <begin position="220"/>
        <end position="223"/>
    </location>
    <ligand>
        <name>substrate</name>
    </ligand>
</feature>
<dbReference type="PANTHER" id="PTHR10188:SF6">
    <property type="entry name" value="N(4)-(BETA-N-ACETYLGLUCOSAMINYL)-L-ASPARAGINASE"/>
    <property type="match status" value="1"/>
</dbReference>
<proteinExistence type="predicted"/>
<dbReference type="FunFam" id="3.60.20.30:FF:000001">
    <property type="entry name" value="Isoaspartyl peptidase/L-asparaginase"/>
    <property type="match status" value="1"/>
</dbReference>
<name>A0A6B2QYU8_9BURK</name>
<evidence type="ECO:0000256" key="1">
    <source>
        <dbReference type="ARBA" id="ARBA00022670"/>
    </source>
</evidence>
<keyword evidence="3" id="KW-0068">Autocatalytic cleavage</keyword>
<organism evidence="8">
    <name type="scientific">Sheuella amnicola</name>
    <dbReference type="NCBI Taxonomy" id="2707330"/>
    <lineage>
        <taxon>Bacteria</taxon>
        <taxon>Pseudomonadati</taxon>
        <taxon>Pseudomonadota</taxon>
        <taxon>Betaproteobacteria</taxon>
        <taxon>Burkholderiales</taxon>
        <taxon>Alcaligenaceae</taxon>
        <taxon>Sheuella</taxon>
    </lineage>
</organism>
<dbReference type="GO" id="GO:0016811">
    <property type="term" value="F:hydrolase activity, acting on carbon-nitrogen (but not peptide) bonds, in linear amides"/>
    <property type="evidence" value="ECO:0007669"/>
    <property type="project" value="UniProtKB-ARBA"/>
</dbReference>
<evidence type="ECO:0000256" key="3">
    <source>
        <dbReference type="ARBA" id="ARBA00022813"/>
    </source>
</evidence>
<dbReference type="InterPro" id="IPR029055">
    <property type="entry name" value="Ntn_hydrolases_N"/>
</dbReference>
<accession>A0A6B2QYU8</accession>
<reference evidence="8" key="1">
    <citation type="submission" date="2020-02" db="EMBL/GenBank/DDBJ databases">
        <authorList>
            <person name="Chen W.-M."/>
        </authorList>
    </citation>
    <scope>NUCLEOTIDE SEQUENCE</scope>
    <source>
        <strain evidence="8">NBD-18</strain>
    </source>
</reference>
<sequence>MKPVIVIHGGAGAISRSAMTSEKEREYHQALADILRSGQKILEQGGSAVEAVTAAVVGLEDCPLFNAGRGAVFTSDATHELDAAIMDGLTLRTGAIANVHRIRNPILAARQVMLASRHVFFVGEGAERFAAAQGLELVDPSYFSTPSRLEQLERVRRENPDAAVLDHDGQSKVENQPAAEIHPLDMDKKFGTVGAVALDQHGNLAAATSTGGITNKQVGRVGDAPVIGAGTYASNQTCAVSATGTGEMYIRKVAAYDIAARMRYAGQTLEQACNAVMFEELPSIGGKGGLIAVDAQGHFIMPFNTEGMYRGYAHPGQAPVTEIYRS</sequence>
<protein>
    <recommendedName>
        <fullName evidence="4">Isoaspartyl peptidase</fullName>
    </recommendedName>
</protein>
<dbReference type="CDD" id="cd04701">
    <property type="entry name" value="Asparaginase_2"/>
    <property type="match status" value="1"/>
</dbReference>
<feature type="site" description="Cleavage; by autolysis" evidence="7">
    <location>
        <begin position="191"/>
        <end position="192"/>
    </location>
</feature>
<evidence type="ECO:0000313" key="8">
    <source>
        <dbReference type="EMBL" id="NDY83201.1"/>
    </source>
</evidence>
<gene>
    <name evidence="8" type="ORF">G3I67_08145</name>
</gene>
<evidence type="ECO:0000256" key="4">
    <source>
        <dbReference type="ARBA" id="ARBA00069124"/>
    </source>
</evidence>
<dbReference type="GO" id="GO:0006508">
    <property type="term" value="P:proteolysis"/>
    <property type="evidence" value="ECO:0007669"/>
    <property type="project" value="UniProtKB-KW"/>
</dbReference>
<comment type="caution">
    <text evidence="8">The sequence shown here is derived from an EMBL/GenBank/DDBJ whole genome shotgun (WGS) entry which is preliminary data.</text>
</comment>
<dbReference type="RefSeq" id="WP_163654003.1">
    <property type="nucleotide sequence ID" value="NZ_JAAGRN010000004.1"/>
</dbReference>
<feature type="binding site" evidence="6">
    <location>
        <begin position="243"/>
        <end position="246"/>
    </location>
    <ligand>
        <name>substrate</name>
    </ligand>
</feature>
<dbReference type="InterPro" id="IPR000246">
    <property type="entry name" value="Peptidase_T2"/>
</dbReference>
<evidence type="ECO:0000256" key="7">
    <source>
        <dbReference type="PIRSR" id="PIRSR600246-3"/>
    </source>
</evidence>